<evidence type="ECO:0000256" key="1">
    <source>
        <dbReference type="SAM" id="Phobius"/>
    </source>
</evidence>
<name>A0ABP7BHK4_9MICO</name>
<gene>
    <name evidence="2" type="ORF">GCM10022202_19770</name>
</gene>
<dbReference type="EMBL" id="BAAAYV010000009">
    <property type="protein sequence ID" value="GAA3659118.1"/>
    <property type="molecule type" value="Genomic_DNA"/>
</dbReference>
<keyword evidence="1" id="KW-0472">Membrane</keyword>
<feature type="transmembrane region" description="Helical" evidence="1">
    <location>
        <begin position="20"/>
        <end position="38"/>
    </location>
</feature>
<comment type="caution">
    <text evidence="2">The sequence shown here is derived from an EMBL/GenBank/DDBJ whole genome shotgun (WGS) entry which is preliminary data.</text>
</comment>
<organism evidence="2 3">
    <name type="scientific">Microbacterium marinilacus</name>
    <dbReference type="NCBI Taxonomy" id="415209"/>
    <lineage>
        <taxon>Bacteria</taxon>
        <taxon>Bacillati</taxon>
        <taxon>Actinomycetota</taxon>
        <taxon>Actinomycetes</taxon>
        <taxon>Micrococcales</taxon>
        <taxon>Microbacteriaceae</taxon>
        <taxon>Microbacterium</taxon>
    </lineage>
</organism>
<evidence type="ECO:0000313" key="3">
    <source>
        <dbReference type="Proteomes" id="UP001410795"/>
    </source>
</evidence>
<keyword evidence="3" id="KW-1185">Reference proteome</keyword>
<keyword evidence="1" id="KW-1133">Transmembrane helix</keyword>
<keyword evidence="1" id="KW-0812">Transmembrane</keyword>
<proteinExistence type="predicted"/>
<dbReference type="RefSeq" id="WP_221859086.1">
    <property type="nucleotide sequence ID" value="NZ_BAAAYV010000009.1"/>
</dbReference>
<dbReference type="Proteomes" id="UP001410795">
    <property type="component" value="Unassembled WGS sequence"/>
</dbReference>
<sequence>MGEMPEWLNAFGAIGDGVAGVTAAFALLAAFAAAIYTARTFRMERSREDRSVARERREQAALVSAWCASRTDVKHASGRSLRGIMLRNASHAPAYDVVIESTYAQRKADDPEPVKPVSIAVVPPGEYFLQEGDKYPWDLPTDAQSLEGLLQPIMNNPKWIVTSLVFTDAHGETWQRDERGRLEPRGRA</sequence>
<reference evidence="3" key="1">
    <citation type="journal article" date="2019" name="Int. J. Syst. Evol. Microbiol.">
        <title>The Global Catalogue of Microorganisms (GCM) 10K type strain sequencing project: providing services to taxonomists for standard genome sequencing and annotation.</title>
        <authorList>
            <consortium name="The Broad Institute Genomics Platform"/>
            <consortium name="The Broad Institute Genome Sequencing Center for Infectious Disease"/>
            <person name="Wu L."/>
            <person name="Ma J."/>
        </authorList>
    </citation>
    <scope>NUCLEOTIDE SEQUENCE [LARGE SCALE GENOMIC DNA]</scope>
    <source>
        <strain evidence="3">JCM 16546</strain>
    </source>
</reference>
<evidence type="ECO:0000313" key="2">
    <source>
        <dbReference type="EMBL" id="GAA3659118.1"/>
    </source>
</evidence>
<protein>
    <submittedName>
        <fullName evidence="2">Uncharacterized protein</fullName>
    </submittedName>
</protein>
<accession>A0ABP7BHK4</accession>